<evidence type="ECO:0000313" key="4">
    <source>
        <dbReference type="Proteomes" id="UP001497744"/>
    </source>
</evidence>
<organism evidence="3 4">
    <name type="scientific">Babesia caballi</name>
    <dbReference type="NCBI Taxonomy" id="5871"/>
    <lineage>
        <taxon>Eukaryota</taxon>
        <taxon>Sar</taxon>
        <taxon>Alveolata</taxon>
        <taxon>Apicomplexa</taxon>
        <taxon>Aconoidasida</taxon>
        <taxon>Piroplasmida</taxon>
        <taxon>Babesiidae</taxon>
        <taxon>Babesia</taxon>
    </lineage>
</organism>
<dbReference type="EMBL" id="BPLF01000002">
    <property type="protein sequence ID" value="GIX63161.1"/>
    <property type="molecule type" value="Genomic_DNA"/>
</dbReference>
<dbReference type="Pfam" id="PF12253">
    <property type="entry name" value="CAF1A_dimeriz"/>
    <property type="match status" value="1"/>
</dbReference>
<comment type="caution">
    <text evidence="3">The sequence shown here is derived from an EMBL/GenBank/DDBJ whole genome shotgun (WGS) entry which is preliminary data.</text>
</comment>
<sequence length="769" mass="85246">MRQPQTSPTAKRAKKGAGADDSPLGEAQSAAGDNAPAKEVELGEEEQLALDEVESEISQLLTTGIQDTSILGNEAECASVWQHIQGRYDEADTTTQDDLGTDLRLRDVVRAFADGSVLSMGALIPELHRSIAAHCKITGGDISDAKLKMLIPLFIARRNLGESFDGPAGSSRMESERSECMWVWESPSTDVFPPGMLESVKAAREARNLLSRRYKTLVKVRDAIRRGDQAARSAANEQLGAIYKKMLLEREKRERMEVKRKSIETKRQQIANHFSKAAAIRETKTANTKTIAPVKTEKSTVKIMAKRPAGGAKPPNMLLNWLKSTPTAPSSTAGGEVGGASGFVGSGVRSVESAVPPTSGHSDAAGHCAEGAADDYDDMGATEEQMQDIAKLMEKLPQNKSRQTRTGVEHRTGSDASAGEDAPEKTVSSNGGFEEFTKMCEDHREAWMRYFTYINTNRKFYVDTSVQTAAAAGTQEEGGADAKPAADQVSKSFVVEDLVNNVRDTIYGDATLRLERGARVFQMSDSEWKRPSMRLVVSRSSHNVKATAPLAIEPAMDYFIDSDEEWFEQYDVDDVDESGSEEEEEEEDENDWIVQDNPQQGPQKHTLNLCEVVKVFCMHRHWHWIVDGVPQNNDECCSVEEAKNNGMSILPCDFGFGYEGYTQNPISDFVSNMRGHRIIMTKEDVQEFLKHCHGKHTKKEALIQEFKELKPFCSTAEIRDKFKKYICRMKVDDTPQRWLVTTEAAMLFGIRPELDAILATAMEQTSEDV</sequence>
<dbReference type="Proteomes" id="UP001497744">
    <property type="component" value="Unassembled WGS sequence"/>
</dbReference>
<proteinExistence type="predicted"/>
<evidence type="ECO:0000256" key="1">
    <source>
        <dbReference type="SAM" id="MobiDB-lite"/>
    </source>
</evidence>
<dbReference type="RefSeq" id="XP_067715230.1">
    <property type="nucleotide sequence ID" value="XM_067859129.1"/>
</dbReference>
<protein>
    <recommendedName>
        <fullName evidence="2">Chromatin assembly factor 1 subunit A dimerization domain-containing protein</fullName>
    </recommendedName>
</protein>
<reference evidence="3 4" key="1">
    <citation type="submission" date="2021-06" db="EMBL/GenBank/DDBJ databases">
        <title>Genome sequence of Babesia caballi.</title>
        <authorList>
            <person name="Yamagishi J."/>
            <person name="Kidaka T."/>
            <person name="Ochi A."/>
        </authorList>
    </citation>
    <scope>NUCLEOTIDE SEQUENCE [LARGE SCALE GENOMIC DNA]</scope>
    <source>
        <strain evidence="3">USDA-D6B2</strain>
    </source>
</reference>
<evidence type="ECO:0000313" key="3">
    <source>
        <dbReference type="EMBL" id="GIX63161.1"/>
    </source>
</evidence>
<dbReference type="GeneID" id="94194642"/>
<accession>A0AAV4LVN4</accession>
<feature type="region of interest" description="Disordered" evidence="1">
    <location>
        <begin position="1"/>
        <end position="45"/>
    </location>
</feature>
<feature type="region of interest" description="Disordered" evidence="1">
    <location>
        <begin position="573"/>
        <end position="600"/>
    </location>
</feature>
<dbReference type="InterPro" id="IPR022043">
    <property type="entry name" value="CAF1A_DD"/>
</dbReference>
<keyword evidence="4" id="KW-1185">Reference proteome</keyword>
<feature type="compositionally biased region" description="Acidic residues" evidence="1">
    <location>
        <begin position="573"/>
        <end position="591"/>
    </location>
</feature>
<evidence type="ECO:0000259" key="2">
    <source>
        <dbReference type="Pfam" id="PF12253"/>
    </source>
</evidence>
<feature type="region of interest" description="Disordered" evidence="1">
    <location>
        <begin position="396"/>
        <end position="431"/>
    </location>
</feature>
<gene>
    <name evidence="3" type="ORF">BcabD6B2_25960</name>
</gene>
<name>A0AAV4LVN4_BABCB</name>
<feature type="domain" description="Chromatin assembly factor 1 subunit A dimerization" evidence="2">
    <location>
        <begin position="530"/>
        <end position="590"/>
    </location>
</feature>
<dbReference type="AlphaFoldDB" id="A0AAV4LVN4"/>